<comment type="similarity">
    <text evidence="2">Belongs to the type IA topoisomerase family.</text>
</comment>
<dbReference type="OrthoDB" id="9803554at2"/>
<keyword evidence="6 13" id="KW-0413">Isomerase</keyword>
<dbReference type="SUPFAM" id="SSF56712">
    <property type="entry name" value="Prokaryotic type I DNA topoisomerase"/>
    <property type="match status" value="1"/>
</dbReference>
<dbReference type="InterPro" id="IPR013826">
    <property type="entry name" value="Topo_IA_cen_sub3"/>
</dbReference>
<dbReference type="InterPro" id="IPR013824">
    <property type="entry name" value="Topo_IA_cen_sub1"/>
</dbReference>
<dbReference type="Gene3D" id="2.70.20.10">
    <property type="entry name" value="Topoisomerase I, domain 3"/>
    <property type="match status" value="1"/>
</dbReference>
<evidence type="ECO:0000259" key="12">
    <source>
        <dbReference type="PROSITE" id="PS52039"/>
    </source>
</evidence>
<dbReference type="STRING" id="80876.SAMN05421779_101144"/>
<dbReference type="PRINTS" id="PR00417">
    <property type="entry name" value="PRTPISMRASEI"/>
</dbReference>
<dbReference type="GO" id="GO:0003917">
    <property type="term" value="F:DNA topoisomerase type I (single strand cut, ATP-independent) activity"/>
    <property type="evidence" value="ECO:0007669"/>
    <property type="project" value="UniProtKB-EC"/>
</dbReference>
<dbReference type="Gene3D" id="3.40.50.140">
    <property type="match status" value="1"/>
</dbReference>
<dbReference type="EC" id="5.6.2.1" evidence="3"/>
<dbReference type="SMART" id="SM00493">
    <property type="entry name" value="TOPRIM"/>
    <property type="match status" value="1"/>
</dbReference>
<dbReference type="InterPro" id="IPR034144">
    <property type="entry name" value="TOPRIM_TopoIII"/>
</dbReference>
<dbReference type="InterPro" id="IPR013825">
    <property type="entry name" value="Topo_IA_cen_sub2"/>
</dbReference>
<dbReference type="InterPro" id="IPR000380">
    <property type="entry name" value="Topo_IA"/>
</dbReference>
<evidence type="ECO:0000256" key="1">
    <source>
        <dbReference type="ARBA" id="ARBA00000213"/>
    </source>
</evidence>
<keyword evidence="4" id="KW-0799">Topoisomerase</keyword>
<dbReference type="AlphaFoldDB" id="A0A1N7IIN4"/>
<proteinExistence type="inferred from homology"/>
<sequence length="625" mass="68619">MRLIIAEKPQVASAIAGAFAGPGHPDGASFRLLNGDQVTWLFGHVLRLGDPEDHDPAVERWSWATLPLSWPVSHHLVPQYADHVQAVVALARQAEALIHAGDPDAEGQRVVDELIDWAGLEHLPCWRVMINDLTPQPVRQAFEQMQDNRLYRPLSRSVLVRAVCDQRYGYNLTRAYTLAGRQRGEGGVLSVGRVQTPMLGLVVARDRAHEQHRPHTVHHLQALLSLPGVSEPLWADWLPLEDDGLDDDGRVVDPEVARRAAEQVRAPGALVQSVTQEDLAAEVPLPYNLLTLQADAAALHGLLPWQVSDATQRLRDHHNAITYNRSDCRYLHPPRPEEAAAVLASLVPWMEQARQADAHHRGAAFDSAQVGAHHAIIPTGRVPSPSALSEAERQVYDLIARLYVGQFFPAHQGRETLVTVVAGGHLLQVGGQTVQRSGWQDVLIPGQGLEPQERAPTITGPLAEALGAVRRGQQATVVDVRVTPRLTPPPPRYRVQTLLLDLAQVARYVRDPAIRRLLLDKDRGKAHERGGLGTPATRDALLQTLIRRGLLEINGQEVRSTMRGKALCAALPPLATGPDLTALWHHLFRQIADGTRTEDSVLAEIDAFIADEVARVRRASPAQAT</sequence>
<protein>
    <recommendedName>
        <fullName evidence="3">DNA topoisomerase</fullName>
        <ecNumber evidence="3">5.6.2.1</ecNumber>
    </recommendedName>
    <alternativeName>
        <fullName evidence="10">Omega-protein</fullName>
    </alternativeName>
    <alternativeName>
        <fullName evidence="9">Relaxing enzyme</fullName>
    </alternativeName>
    <alternativeName>
        <fullName evidence="7">Swivelase</fullName>
    </alternativeName>
    <alternativeName>
        <fullName evidence="8">Untwisting enzyme</fullName>
    </alternativeName>
</protein>
<feature type="domain" description="Toprim" evidence="11">
    <location>
        <begin position="1"/>
        <end position="135"/>
    </location>
</feature>
<keyword evidence="14" id="KW-1185">Reference proteome</keyword>
<evidence type="ECO:0000313" key="13">
    <source>
        <dbReference type="EMBL" id="SIS36908.1"/>
    </source>
</evidence>
<evidence type="ECO:0000256" key="3">
    <source>
        <dbReference type="ARBA" id="ARBA00012891"/>
    </source>
</evidence>
<dbReference type="PANTHER" id="PTHR11390:SF21">
    <property type="entry name" value="DNA TOPOISOMERASE 3-ALPHA"/>
    <property type="match status" value="1"/>
</dbReference>
<comment type="catalytic activity">
    <reaction evidence="1">
        <text>ATP-independent breakage of single-stranded DNA, followed by passage and rejoining.</text>
        <dbReference type="EC" id="5.6.2.1"/>
    </reaction>
</comment>
<evidence type="ECO:0000313" key="14">
    <source>
        <dbReference type="Proteomes" id="UP000185678"/>
    </source>
</evidence>
<dbReference type="Proteomes" id="UP000185678">
    <property type="component" value="Unassembled WGS sequence"/>
</dbReference>
<evidence type="ECO:0000256" key="8">
    <source>
        <dbReference type="ARBA" id="ARBA00031985"/>
    </source>
</evidence>
<keyword evidence="5" id="KW-0238">DNA-binding</keyword>
<dbReference type="SMART" id="SM00437">
    <property type="entry name" value="TOP1Ac"/>
    <property type="match status" value="1"/>
</dbReference>
<dbReference type="Gene3D" id="1.10.290.10">
    <property type="entry name" value="Topoisomerase I, domain 4"/>
    <property type="match status" value="1"/>
</dbReference>
<dbReference type="Gene3D" id="1.10.460.10">
    <property type="entry name" value="Topoisomerase I, domain 2"/>
    <property type="match status" value="1"/>
</dbReference>
<dbReference type="GO" id="GO:0003677">
    <property type="term" value="F:DNA binding"/>
    <property type="evidence" value="ECO:0007669"/>
    <property type="project" value="UniProtKB-KW"/>
</dbReference>
<accession>A0A1N7IIN4</accession>
<evidence type="ECO:0000256" key="6">
    <source>
        <dbReference type="ARBA" id="ARBA00023235"/>
    </source>
</evidence>
<dbReference type="Pfam" id="PF01751">
    <property type="entry name" value="Toprim"/>
    <property type="match status" value="1"/>
</dbReference>
<dbReference type="GO" id="GO:0006310">
    <property type="term" value="P:DNA recombination"/>
    <property type="evidence" value="ECO:0007669"/>
    <property type="project" value="TreeGrafter"/>
</dbReference>
<evidence type="ECO:0000256" key="7">
    <source>
        <dbReference type="ARBA" id="ARBA00030003"/>
    </source>
</evidence>
<dbReference type="GO" id="GO:0006281">
    <property type="term" value="P:DNA repair"/>
    <property type="evidence" value="ECO:0007669"/>
    <property type="project" value="TreeGrafter"/>
</dbReference>
<organism evidence="13 14">
    <name type="scientific">Insolitispirillum peregrinum</name>
    <dbReference type="NCBI Taxonomy" id="80876"/>
    <lineage>
        <taxon>Bacteria</taxon>
        <taxon>Pseudomonadati</taxon>
        <taxon>Pseudomonadota</taxon>
        <taxon>Alphaproteobacteria</taxon>
        <taxon>Rhodospirillales</taxon>
        <taxon>Novispirillaceae</taxon>
        <taxon>Insolitispirillum</taxon>
    </lineage>
</organism>
<reference evidence="13 14" key="1">
    <citation type="submission" date="2017-01" db="EMBL/GenBank/DDBJ databases">
        <authorList>
            <person name="Mah S.A."/>
            <person name="Swanson W.J."/>
            <person name="Moy G.W."/>
            <person name="Vacquier V.D."/>
        </authorList>
    </citation>
    <scope>NUCLEOTIDE SEQUENCE [LARGE SCALE GENOMIC DNA]</scope>
    <source>
        <strain evidence="13 14">DSM 11589</strain>
    </source>
</reference>
<dbReference type="InterPro" id="IPR013497">
    <property type="entry name" value="Topo_IA_cen"/>
</dbReference>
<evidence type="ECO:0000259" key="11">
    <source>
        <dbReference type="PROSITE" id="PS50880"/>
    </source>
</evidence>
<evidence type="ECO:0000256" key="9">
    <source>
        <dbReference type="ARBA" id="ARBA00032235"/>
    </source>
</evidence>
<dbReference type="GO" id="GO:0043597">
    <property type="term" value="C:cytoplasmic replication fork"/>
    <property type="evidence" value="ECO:0007669"/>
    <property type="project" value="TreeGrafter"/>
</dbReference>
<dbReference type="InterPro" id="IPR003601">
    <property type="entry name" value="Topo_IA_2"/>
</dbReference>
<dbReference type="GO" id="GO:0006265">
    <property type="term" value="P:DNA topological change"/>
    <property type="evidence" value="ECO:0007669"/>
    <property type="project" value="InterPro"/>
</dbReference>
<dbReference type="InterPro" id="IPR023405">
    <property type="entry name" value="Topo_IA_core_domain"/>
</dbReference>
<dbReference type="PROSITE" id="PS50880">
    <property type="entry name" value="TOPRIM"/>
    <property type="match status" value="1"/>
</dbReference>
<evidence type="ECO:0000256" key="2">
    <source>
        <dbReference type="ARBA" id="ARBA00009446"/>
    </source>
</evidence>
<dbReference type="SMART" id="SM00436">
    <property type="entry name" value="TOP1Bc"/>
    <property type="match status" value="1"/>
</dbReference>
<dbReference type="EMBL" id="FTOA01000001">
    <property type="protein sequence ID" value="SIS36908.1"/>
    <property type="molecule type" value="Genomic_DNA"/>
</dbReference>
<dbReference type="CDD" id="cd03362">
    <property type="entry name" value="TOPRIM_TopoIA_TopoIII"/>
    <property type="match status" value="1"/>
</dbReference>
<dbReference type="PANTHER" id="PTHR11390">
    <property type="entry name" value="PROKARYOTIC DNA TOPOISOMERASE"/>
    <property type="match status" value="1"/>
</dbReference>
<dbReference type="InterPro" id="IPR003602">
    <property type="entry name" value="Topo_IA_DNA-bd_dom"/>
</dbReference>
<dbReference type="PROSITE" id="PS52039">
    <property type="entry name" value="TOPO_IA_2"/>
    <property type="match status" value="1"/>
</dbReference>
<feature type="domain" description="Topo IA-type catalytic" evidence="12">
    <location>
        <begin position="151"/>
        <end position="614"/>
    </location>
</feature>
<evidence type="ECO:0000256" key="4">
    <source>
        <dbReference type="ARBA" id="ARBA00023029"/>
    </source>
</evidence>
<gene>
    <name evidence="13" type="ORF">SAMN05421779_101144</name>
</gene>
<dbReference type="InterPro" id="IPR006171">
    <property type="entry name" value="TOPRIM_dom"/>
</dbReference>
<evidence type="ECO:0000256" key="10">
    <source>
        <dbReference type="ARBA" id="ARBA00032877"/>
    </source>
</evidence>
<evidence type="ECO:0000256" key="5">
    <source>
        <dbReference type="ARBA" id="ARBA00023125"/>
    </source>
</evidence>
<dbReference type="RefSeq" id="WP_076398058.1">
    <property type="nucleotide sequence ID" value="NZ_FTOA01000001.1"/>
</dbReference>
<dbReference type="Pfam" id="PF01131">
    <property type="entry name" value="Topoisom_bac"/>
    <property type="match status" value="1"/>
</dbReference>
<name>A0A1N7IIN4_9PROT</name>